<keyword evidence="3" id="KW-1185">Reference proteome</keyword>
<evidence type="ECO:0008006" key="4">
    <source>
        <dbReference type="Google" id="ProtNLM"/>
    </source>
</evidence>
<dbReference type="EMBL" id="JAHYIQ010000001">
    <property type="protein sequence ID" value="KAK1137429.1"/>
    <property type="molecule type" value="Genomic_DNA"/>
</dbReference>
<evidence type="ECO:0000313" key="3">
    <source>
        <dbReference type="Proteomes" id="UP001177670"/>
    </source>
</evidence>
<protein>
    <recommendedName>
        <fullName evidence="4">Neurofibromin</fullName>
    </recommendedName>
</protein>
<feature type="compositionally biased region" description="Polar residues" evidence="1">
    <location>
        <begin position="235"/>
        <end position="249"/>
    </location>
</feature>
<organism evidence="2 3">
    <name type="scientific">Melipona bicolor</name>
    <dbReference type="NCBI Taxonomy" id="60889"/>
    <lineage>
        <taxon>Eukaryota</taxon>
        <taxon>Metazoa</taxon>
        <taxon>Ecdysozoa</taxon>
        <taxon>Arthropoda</taxon>
        <taxon>Hexapoda</taxon>
        <taxon>Insecta</taxon>
        <taxon>Pterygota</taxon>
        <taxon>Neoptera</taxon>
        <taxon>Endopterygota</taxon>
        <taxon>Hymenoptera</taxon>
        <taxon>Apocrita</taxon>
        <taxon>Aculeata</taxon>
        <taxon>Apoidea</taxon>
        <taxon>Anthophila</taxon>
        <taxon>Apidae</taxon>
        <taxon>Melipona</taxon>
    </lineage>
</organism>
<feature type="compositionally biased region" description="Basic and acidic residues" evidence="1">
    <location>
        <begin position="172"/>
        <end position="183"/>
    </location>
</feature>
<name>A0AA40GGS9_9HYME</name>
<proteinExistence type="predicted"/>
<feature type="region of interest" description="Disordered" evidence="1">
    <location>
        <begin position="228"/>
        <end position="249"/>
    </location>
</feature>
<dbReference type="Proteomes" id="UP001177670">
    <property type="component" value="Unassembled WGS sequence"/>
</dbReference>
<feature type="compositionally biased region" description="Polar residues" evidence="1">
    <location>
        <begin position="189"/>
        <end position="201"/>
    </location>
</feature>
<comment type="caution">
    <text evidence="2">The sequence shown here is derived from an EMBL/GenBank/DDBJ whole genome shotgun (WGS) entry which is preliminary data.</text>
</comment>
<sequence length="249" mass="28041">MAIFRTRSARVSVSNENNVLLDPEVLTDFSTQTLVLTVLVTLVKNSTDENEQRILYEYLAEASVVFPKVFPVIHNLLDAKINSVLSFCHDQEILNSVQAIIQNMIACEDASQQQLHYLQSCGFGGLWRFAGPFTNSNCTAESAQLFVNCLEAMVETCLPIDEPEILSNNENSNEKYKRSDSHQPEIAQKSKSYGTDRTSTRAFPERMEETFRSTSTFIYRDRSIDSRRDISLDSVSQGENTSSSNNSQP</sequence>
<feature type="region of interest" description="Disordered" evidence="1">
    <location>
        <begin position="164"/>
        <end position="207"/>
    </location>
</feature>
<reference evidence="2" key="1">
    <citation type="submission" date="2021-10" db="EMBL/GenBank/DDBJ databases">
        <title>Melipona bicolor Genome sequencing and assembly.</title>
        <authorList>
            <person name="Araujo N.S."/>
            <person name="Arias M.C."/>
        </authorList>
    </citation>
    <scope>NUCLEOTIDE SEQUENCE</scope>
    <source>
        <strain evidence="2">USP_2M_L1-L4_2017</strain>
        <tissue evidence="2">Whole body</tissue>
    </source>
</reference>
<gene>
    <name evidence="2" type="ORF">K0M31_001939</name>
</gene>
<evidence type="ECO:0000313" key="2">
    <source>
        <dbReference type="EMBL" id="KAK1137429.1"/>
    </source>
</evidence>
<dbReference type="AlphaFoldDB" id="A0AA40GGS9"/>
<accession>A0AA40GGS9</accession>
<evidence type="ECO:0000256" key="1">
    <source>
        <dbReference type="SAM" id="MobiDB-lite"/>
    </source>
</evidence>